<evidence type="ECO:0000256" key="10">
    <source>
        <dbReference type="ARBA" id="ARBA00024323"/>
    </source>
</evidence>
<comment type="similarity">
    <text evidence="2 12">Belongs to the taffazin family.</text>
</comment>
<name>A0A0W4ZG07_PNEC8</name>
<proteinExistence type="inferred from homology"/>
<keyword evidence="15" id="KW-1185">Reference proteome</keyword>
<dbReference type="GO" id="GO:0008654">
    <property type="term" value="P:phospholipid biosynthetic process"/>
    <property type="evidence" value="ECO:0007669"/>
    <property type="project" value="EnsemblFungi"/>
</dbReference>
<protein>
    <recommendedName>
        <fullName evidence="12">Tafazzin family protein</fullName>
    </recommendedName>
</protein>
<keyword evidence="9" id="KW-0012">Acyltransferase</keyword>
<dbReference type="PANTHER" id="PTHR12497">
    <property type="entry name" value="TAZ PROTEIN TAFAZZIN"/>
    <property type="match status" value="1"/>
</dbReference>
<evidence type="ECO:0000256" key="7">
    <source>
        <dbReference type="ARBA" id="ARBA00023128"/>
    </source>
</evidence>
<keyword evidence="8 12" id="KW-0472">Membrane</keyword>
<reference evidence="15" key="1">
    <citation type="journal article" date="2016" name="Nat. Commun.">
        <title>Genome analysis of three Pneumocystis species reveals adaptation mechanisms to life exclusively in mammalian hosts.</title>
        <authorList>
            <person name="Ma L."/>
            <person name="Chen Z."/>
            <person name="Huang D.W."/>
            <person name="Kutty G."/>
            <person name="Ishihara M."/>
            <person name="Wang H."/>
            <person name="Abouelleil A."/>
            <person name="Bishop L."/>
            <person name="Davey E."/>
            <person name="Deng R."/>
            <person name="Deng X."/>
            <person name="Fan L."/>
            <person name="Fantoni G."/>
            <person name="Fitzgerald M."/>
            <person name="Gogineni E."/>
            <person name="Goldberg J.M."/>
            <person name="Handley G."/>
            <person name="Hu X."/>
            <person name="Huber C."/>
            <person name="Jiao X."/>
            <person name="Jones K."/>
            <person name="Levin J.Z."/>
            <person name="Liu Y."/>
            <person name="Macdonald P."/>
            <person name="Melnikov A."/>
            <person name="Raley C."/>
            <person name="Sassi M."/>
            <person name="Sherman B.T."/>
            <person name="Song X."/>
            <person name="Sykes S."/>
            <person name="Tran B."/>
            <person name="Walsh L."/>
            <person name="Xia Y."/>
            <person name="Yang J."/>
            <person name="Young S."/>
            <person name="Zeng Q."/>
            <person name="Zheng X."/>
            <person name="Stephens R."/>
            <person name="Nusbaum C."/>
            <person name="Birren B.W."/>
            <person name="Azadi P."/>
            <person name="Lempicki R.A."/>
            <person name="Cuomo C.A."/>
            <person name="Kovacs J.A."/>
        </authorList>
    </citation>
    <scope>NUCLEOTIDE SEQUENCE [LARGE SCALE GENOMIC DNA]</scope>
    <source>
        <strain evidence="15">B80</strain>
    </source>
</reference>
<evidence type="ECO:0000256" key="9">
    <source>
        <dbReference type="ARBA" id="ARBA00023315"/>
    </source>
</evidence>
<dbReference type="GO" id="GO:0035965">
    <property type="term" value="P:cardiolipin acyl-chain remodeling"/>
    <property type="evidence" value="ECO:0007669"/>
    <property type="project" value="EnsemblFungi"/>
</dbReference>
<dbReference type="SUPFAM" id="SSF69593">
    <property type="entry name" value="Glycerol-3-phosphate (1)-acyltransferase"/>
    <property type="match status" value="1"/>
</dbReference>
<feature type="transmembrane region" description="Helical" evidence="12">
    <location>
        <begin position="27"/>
        <end position="48"/>
    </location>
</feature>
<dbReference type="Pfam" id="PF01553">
    <property type="entry name" value="Acyltransferase"/>
    <property type="match status" value="1"/>
</dbReference>
<dbReference type="OrthoDB" id="193467at2759"/>
<dbReference type="GeneID" id="28937036"/>
<keyword evidence="7" id="KW-0496">Mitochondrion</keyword>
<dbReference type="VEuPathDB" id="FungiDB:T552_02283"/>
<dbReference type="InterPro" id="IPR000872">
    <property type="entry name" value="Tafazzin"/>
</dbReference>
<comment type="catalytic activity">
    <reaction evidence="11">
        <text>1'-[1,2-diacyl-sn-glycero-3-phospho],3'-[1-acyl-sn-glycero-3-phospho]-glycerol + a 1,2-diacyl-sn-glycero-3-phosphocholine = a cardiolipin + a 1-acyl-sn-glycero-3-phosphocholine</text>
        <dbReference type="Rhea" id="RHEA:33731"/>
        <dbReference type="ChEBI" id="CHEBI:57643"/>
        <dbReference type="ChEBI" id="CHEBI:58168"/>
        <dbReference type="ChEBI" id="CHEBI:62237"/>
        <dbReference type="ChEBI" id="CHEBI:64743"/>
    </reaction>
    <physiologicalReaction direction="left-to-right" evidence="11">
        <dbReference type="Rhea" id="RHEA:33732"/>
    </physiologicalReaction>
    <physiologicalReaction direction="right-to-left" evidence="11">
        <dbReference type="Rhea" id="RHEA:33733"/>
    </physiologicalReaction>
</comment>
<evidence type="ECO:0000313" key="14">
    <source>
        <dbReference type="EMBL" id="KTW27301.1"/>
    </source>
</evidence>
<evidence type="ECO:0000256" key="6">
    <source>
        <dbReference type="ARBA" id="ARBA00023098"/>
    </source>
</evidence>
<evidence type="ECO:0000256" key="2">
    <source>
        <dbReference type="ARBA" id="ARBA00010524"/>
    </source>
</evidence>
<evidence type="ECO:0000256" key="5">
    <source>
        <dbReference type="ARBA" id="ARBA00022792"/>
    </source>
</evidence>
<organism evidence="14 15">
    <name type="scientific">Pneumocystis carinii (strain B80)</name>
    <name type="common">Rat pneumocystis pneumonia agent</name>
    <name type="synonym">Pneumocystis carinii f. sp. carinii</name>
    <dbReference type="NCBI Taxonomy" id="1408658"/>
    <lineage>
        <taxon>Eukaryota</taxon>
        <taxon>Fungi</taxon>
        <taxon>Dikarya</taxon>
        <taxon>Ascomycota</taxon>
        <taxon>Taphrinomycotina</taxon>
        <taxon>Pneumocystomycetes</taxon>
        <taxon>Pneumocystaceae</taxon>
        <taxon>Pneumocystis</taxon>
    </lineage>
</organism>
<evidence type="ECO:0000313" key="15">
    <source>
        <dbReference type="Proteomes" id="UP000054454"/>
    </source>
</evidence>
<dbReference type="InterPro" id="IPR002123">
    <property type="entry name" value="Plipid/glycerol_acylTrfase"/>
</dbReference>
<dbReference type="RefSeq" id="XP_018225343.1">
    <property type="nucleotide sequence ID" value="XM_018370833.1"/>
</dbReference>
<comment type="subcellular location">
    <subcellularLocation>
        <location evidence="1">Mitochondrion inner membrane</location>
        <topology evidence="1">Peripheral membrane protein</topology>
        <orientation evidence="1">Intermembrane side</orientation>
    </subcellularLocation>
    <subcellularLocation>
        <location evidence="10">Mitochondrion outer membrane</location>
        <topology evidence="10">Peripheral membrane protein</topology>
        <orientation evidence="10">Intermembrane side</orientation>
    </subcellularLocation>
</comment>
<dbReference type="GO" id="GO:0097250">
    <property type="term" value="P:mitochondrial respirasome assembly"/>
    <property type="evidence" value="ECO:0007669"/>
    <property type="project" value="EnsemblFungi"/>
</dbReference>
<keyword evidence="5" id="KW-0999">Mitochondrion inner membrane</keyword>
<dbReference type="CDD" id="cd07989">
    <property type="entry name" value="LPLAT_AGPAT-like"/>
    <property type="match status" value="1"/>
</dbReference>
<keyword evidence="12" id="KW-0812">Transmembrane</keyword>
<evidence type="ECO:0000256" key="11">
    <source>
        <dbReference type="ARBA" id="ARBA00047906"/>
    </source>
</evidence>
<evidence type="ECO:0000256" key="12">
    <source>
        <dbReference type="RuleBase" id="RU365062"/>
    </source>
</evidence>
<dbReference type="SMART" id="SM00563">
    <property type="entry name" value="PlsC"/>
    <property type="match status" value="1"/>
</dbReference>
<dbReference type="GO" id="GO:0007007">
    <property type="term" value="P:inner mitochondrial membrane organization"/>
    <property type="evidence" value="ECO:0007669"/>
    <property type="project" value="EnsemblFungi"/>
</dbReference>
<evidence type="ECO:0000256" key="8">
    <source>
        <dbReference type="ARBA" id="ARBA00023136"/>
    </source>
</evidence>
<dbReference type="GO" id="GO:0005741">
    <property type="term" value="C:mitochondrial outer membrane"/>
    <property type="evidence" value="ECO:0007669"/>
    <property type="project" value="UniProtKB-SubCell"/>
</dbReference>
<dbReference type="AlphaFoldDB" id="A0A0W4ZG07"/>
<dbReference type="EMBL" id="LFVZ01000010">
    <property type="protein sequence ID" value="KTW27301.1"/>
    <property type="molecule type" value="Genomic_DNA"/>
</dbReference>
<dbReference type="GO" id="GO:0047184">
    <property type="term" value="F:1-acylglycerophosphocholine O-acyltransferase activity"/>
    <property type="evidence" value="ECO:0007669"/>
    <property type="project" value="EnsemblFungi"/>
</dbReference>
<accession>A0A0W4ZG07</accession>
<keyword evidence="3" id="KW-0808">Transferase</keyword>
<comment type="caution">
    <text evidence="14">The sequence shown here is derived from an EMBL/GenBank/DDBJ whole genome shotgun (WGS) entry which is preliminary data.</text>
</comment>
<dbReference type="PRINTS" id="PR00979">
    <property type="entry name" value="TAFAZZIN"/>
</dbReference>
<keyword evidence="6" id="KW-0443">Lipid metabolism</keyword>
<dbReference type="Proteomes" id="UP000054454">
    <property type="component" value="Unassembled WGS sequence"/>
</dbReference>
<keyword evidence="4" id="KW-1000">Mitochondrion outer membrane</keyword>
<gene>
    <name evidence="14" type="ORF">T552_02283</name>
</gene>
<dbReference type="PANTHER" id="PTHR12497:SF0">
    <property type="entry name" value="TAFAZZIN"/>
    <property type="match status" value="1"/>
</dbReference>
<sequence length="269" mass="31053">MHLPVYSNWIIRPLFKKDISYGKPWNFLSRIIIFGVALISRIFMIYGVRRVKVIKGDAFLNLLKTTTLDDPLIWGIFPFETWFNRRIRWSLAASDICFTNPLTSLFFSLGQTLPIVRYGAGPFQPSIDDAIRLISDPICSWVHIFPEGKVYQQPECALGIFKWGVARLFLEAAQRSSRLPVVVPVFFHGTQYLMPETRGFPRWVPRLGQGIEARFGAPIQDELKPFVEIWKKLGSDQTKSTIFHDNIRSLVTAQLRKHVNRLRQEAGFK</sequence>
<keyword evidence="12" id="KW-1133">Transmembrane helix</keyword>
<evidence type="ECO:0000256" key="1">
    <source>
        <dbReference type="ARBA" id="ARBA00004137"/>
    </source>
</evidence>
<evidence type="ECO:0000256" key="3">
    <source>
        <dbReference type="ARBA" id="ARBA00022679"/>
    </source>
</evidence>
<dbReference type="GO" id="GO:0042773">
    <property type="term" value="P:ATP synthesis coupled electron transport"/>
    <property type="evidence" value="ECO:0007669"/>
    <property type="project" value="EnsemblFungi"/>
</dbReference>
<evidence type="ECO:0000256" key="4">
    <source>
        <dbReference type="ARBA" id="ARBA00022787"/>
    </source>
</evidence>
<feature type="domain" description="Phospholipid/glycerol acyltransferase" evidence="13">
    <location>
        <begin position="65"/>
        <end position="190"/>
    </location>
</feature>
<evidence type="ECO:0000259" key="13">
    <source>
        <dbReference type="SMART" id="SM00563"/>
    </source>
</evidence>
<dbReference type="GO" id="GO:0005743">
    <property type="term" value="C:mitochondrial inner membrane"/>
    <property type="evidence" value="ECO:0007669"/>
    <property type="project" value="UniProtKB-SubCell"/>
</dbReference>